<accession>A0A380BES0</accession>
<dbReference type="Pfam" id="PF08378">
    <property type="entry name" value="NERD"/>
    <property type="match status" value="1"/>
</dbReference>
<dbReference type="Proteomes" id="UP000254519">
    <property type="component" value="Unassembled WGS sequence"/>
</dbReference>
<sequence length="328" mass="38115">MSIKITREKPILIDALPRLIARLPENYPRKDELGLTQQLYNIEAGFSGETKVDRYLELIELPESSIVLTNVQLSLAPGHSFQIDTLILAKQFILILEIKNITGELYFETDPHQLRQIKLNGDEAIMECPITQLLAAIESLKVWLAKKGFNYEIFGQIVLANRKAAVKVAPSNAPILHLKRLSIYLREQAEKSPIFTTVELSRMKELIVRNQSNYQTYPLCDYFKINPNILKRGQLCSRCNNSMDYQSHKQRYCRHCNMSEPNNYRQSIQDWFMLISPSLSNRQCKYFLQLKNRDDAYYAIKSMQLNKVGKSVATKYYWPKGRPFKIIK</sequence>
<reference evidence="2 3" key="1">
    <citation type="submission" date="2018-06" db="EMBL/GenBank/DDBJ databases">
        <authorList>
            <consortium name="Pathogen Informatics"/>
            <person name="Doyle S."/>
        </authorList>
    </citation>
    <scope>NUCLEOTIDE SEQUENCE [LARGE SCALE GENOMIC DNA]</scope>
    <source>
        <strain evidence="3">ATCC 11859 / DSM 33 / NCIB 8841 / NCTC 4822</strain>
    </source>
</reference>
<proteinExistence type="predicted"/>
<dbReference type="EMBL" id="UGYZ01000002">
    <property type="protein sequence ID" value="SUI99178.1"/>
    <property type="molecule type" value="Genomic_DNA"/>
</dbReference>
<protein>
    <submittedName>
        <fullName evidence="2">Nuclease-related domain</fullName>
    </submittedName>
</protein>
<evidence type="ECO:0000259" key="1">
    <source>
        <dbReference type="PROSITE" id="PS50965"/>
    </source>
</evidence>
<feature type="domain" description="NERD" evidence="1">
    <location>
        <begin position="44"/>
        <end position="163"/>
    </location>
</feature>
<keyword evidence="3" id="KW-1185">Reference proteome</keyword>
<name>A0A380BES0_SPOPA</name>
<evidence type="ECO:0000313" key="3">
    <source>
        <dbReference type="Proteomes" id="UP000254519"/>
    </source>
</evidence>
<dbReference type="PROSITE" id="PS50965">
    <property type="entry name" value="NERD"/>
    <property type="match status" value="1"/>
</dbReference>
<dbReference type="RefSeq" id="WP_115359984.1">
    <property type="nucleotide sequence ID" value="NZ_CP038012.1"/>
</dbReference>
<dbReference type="AlphaFoldDB" id="A0A380BES0"/>
<dbReference type="OrthoDB" id="2734037at2"/>
<evidence type="ECO:0000313" key="2">
    <source>
        <dbReference type="EMBL" id="SUI99178.1"/>
    </source>
</evidence>
<organism evidence="2 3">
    <name type="scientific">Sporosarcina pasteurii</name>
    <name type="common">Bacillus pasteurii</name>
    <dbReference type="NCBI Taxonomy" id="1474"/>
    <lineage>
        <taxon>Bacteria</taxon>
        <taxon>Bacillati</taxon>
        <taxon>Bacillota</taxon>
        <taxon>Bacilli</taxon>
        <taxon>Bacillales</taxon>
        <taxon>Caryophanaceae</taxon>
        <taxon>Sporosarcina</taxon>
    </lineage>
</organism>
<gene>
    <name evidence="2" type="ORF">NCTC4822_00491</name>
</gene>
<dbReference type="InterPro" id="IPR011528">
    <property type="entry name" value="NERD"/>
</dbReference>